<dbReference type="GeneID" id="301099424"/>
<dbReference type="AlphaFoldDB" id="A0A7Y6MXW2"/>
<accession>A0A7Y6MXW2</accession>
<evidence type="ECO:0000313" key="1">
    <source>
        <dbReference type="EMBL" id="NUX98834.1"/>
    </source>
</evidence>
<protein>
    <submittedName>
        <fullName evidence="1">Uncharacterized protein</fullName>
    </submittedName>
</protein>
<comment type="caution">
    <text evidence="1">The sequence shown here is derived from an EMBL/GenBank/DDBJ whole genome shotgun (WGS) entry which is preliminary data.</text>
</comment>
<sequence>MTKNRNTFEAYQENKQSNREKLITEFLKHLKQSRAKYPHVTALASAVSGHIALSQGRPCDQATILRNKRYRMLLVSHLATQAGREVAYASLQSDAEKDAALVSAQLESANLRRDNSRLRTYVASLECAAQQPVASAERDGKQGGAGSRLAAEQLQIDLAKTCQALHTLLRYSERLIHFDSEKKEIVDRSKLRGNVIVEQRLLGPFISWLKVDHDIA</sequence>
<dbReference type="EMBL" id="JAALDK010000001">
    <property type="protein sequence ID" value="NUX98834.1"/>
    <property type="molecule type" value="Genomic_DNA"/>
</dbReference>
<evidence type="ECO:0000313" key="2">
    <source>
        <dbReference type="Proteomes" id="UP000594380"/>
    </source>
</evidence>
<dbReference type="RefSeq" id="WP_176105557.1">
    <property type="nucleotide sequence ID" value="NZ_JAALDK010000001.1"/>
</dbReference>
<organism evidence="1 2">
    <name type="scientific">Paraburkholderia youngii</name>
    <dbReference type="NCBI Taxonomy" id="2782701"/>
    <lineage>
        <taxon>Bacteria</taxon>
        <taxon>Pseudomonadati</taxon>
        <taxon>Pseudomonadota</taxon>
        <taxon>Betaproteobacteria</taxon>
        <taxon>Burkholderiales</taxon>
        <taxon>Burkholderiaceae</taxon>
        <taxon>Paraburkholderia</taxon>
    </lineage>
</organism>
<reference evidence="1 2" key="1">
    <citation type="submission" date="2020-02" db="EMBL/GenBank/DDBJ databases">
        <title>Paraburkholderia simonii sp. nov. and Paraburkholderia youngii sp. nov. Brazilian and Mexican Mimosa-associated rhizobia.</title>
        <authorList>
            <person name="Mavima L."/>
            <person name="Beukes C.W."/>
            <person name="Chan W.Y."/>
            <person name="Palmer M."/>
            <person name="De Meyer S.E."/>
            <person name="James E.K."/>
            <person name="Venter S.N."/>
            <person name="Steenkamp E.T."/>
        </authorList>
    </citation>
    <scope>NUCLEOTIDE SEQUENCE [LARGE SCALE GENOMIC DNA]</scope>
    <source>
        <strain evidence="1 2">JPY169</strain>
    </source>
</reference>
<gene>
    <name evidence="1" type="ORF">G5S42_03570</name>
</gene>
<name>A0A7Y6MXW2_9BURK</name>
<dbReference type="Proteomes" id="UP000594380">
    <property type="component" value="Unassembled WGS sequence"/>
</dbReference>
<proteinExistence type="predicted"/>